<proteinExistence type="inferred from homology"/>
<dbReference type="PANTHER" id="PTHR11895">
    <property type="entry name" value="TRANSAMIDASE"/>
    <property type="match status" value="1"/>
</dbReference>
<comment type="caution">
    <text evidence="3">The sequence shown here is derived from an EMBL/GenBank/DDBJ whole genome shotgun (WGS) entry which is preliminary data.</text>
</comment>
<accession>A0A5B0X519</accession>
<organism evidence="3 4">
    <name type="scientific">Pseudohalioglobus sediminis</name>
    <dbReference type="NCBI Taxonomy" id="2606449"/>
    <lineage>
        <taxon>Bacteria</taxon>
        <taxon>Pseudomonadati</taxon>
        <taxon>Pseudomonadota</taxon>
        <taxon>Gammaproteobacteria</taxon>
        <taxon>Cellvibrionales</taxon>
        <taxon>Halieaceae</taxon>
        <taxon>Pseudohalioglobus</taxon>
    </lineage>
</organism>
<dbReference type="Proteomes" id="UP000323708">
    <property type="component" value="Unassembled WGS sequence"/>
</dbReference>
<reference evidence="3 4" key="1">
    <citation type="submission" date="2019-09" db="EMBL/GenBank/DDBJ databases">
        <authorList>
            <person name="Chen X.-Y."/>
        </authorList>
    </citation>
    <scope>NUCLEOTIDE SEQUENCE [LARGE SCALE GENOMIC DNA]</scope>
    <source>
        <strain evidence="3 4">NY5</strain>
    </source>
</reference>
<keyword evidence="4" id="KW-1185">Reference proteome</keyword>
<protein>
    <submittedName>
        <fullName evidence="3">Amidase</fullName>
    </submittedName>
</protein>
<evidence type="ECO:0000313" key="3">
    <source>
        <dbReference type="EMBL" id="KAA1194332.1"/>
    </source>
</evidence>
<evidence type="ECO:0000313" key="4">
    <source>
        <dbReference type="Proteomes" id="UP000323708"/>
    </source>
</evidence>
<dbReference type="InterPro" id="IPR000120">
    <property type="entry name" value="Amidase"/>
</dbReference>
<dbReference type="Pfam" id="PF01425">
    <property type="entry name" value="Amidase"/>
    <property type="match status" value="1"/>
</dbReference>
<gene>
    <name evidence="3" type="ORF">F0M18_02565</name>
</gene>
<dbReference type="EMBL" id="VTUX01000001">
    <property type="protein sequence ID" value="KAA1194332.1"/>
    <property type="molecule type" value="Genomic_DNA"/>
</dbReference>
<dbReference type="GO" id="GO:0003824">
    <property type="term" value="F:catalytic activity"/>
    <property type="evidence" value="ECO:0007669"/>
    <property type="project" value="InterPro"/>
</dbReference>
<dbReference type="SUPFAM" id="SSF75304">
    <property type="entry name" value="Amidase signature (AS) enzymes"/>
    <property type="match status" value="1"/>
</dbReference>
<evidence type="ECO:0000259" key="2">
    <source>
        <dbReference type="Pfam" id="PF01425"/>
    </source>
</evidence>
<dbReference type="InterPro" id="IPR023631">
    <property type="entry name" value="Amidase_dom"/>
</dbReference>
<sequence>MVLQRTARLRKPGARGVPIMSDDLCYASATELLAAFRRGELSPLEVLEAQIARRDAVNSEINALAFTFDEEALAAARKAEQAYTQGTARALEGLTCAIKDETYIAGQVTTNGSLLLRDAVATTTDPVPERLLAAGAIVHQRTCTPEFSVASYTWSRLWGVTRNPWNREYTPGGSTGGGAASLAAGMTTLSNGTDIGGSIRIPASQCGLVGFKASYGRVPEIFPYNIDPYCHHGVLARNVPDLALAYDCVAGPHLCDIASQLPRESAVEPVQDLCGVTLGYSLDLGFYELDACVRSNTLDTLARLADAGATLIEVDIQLGDWVIEMARTHQGFLMGTMLRQNYGAPEQAEQLCDYTRWHLEHTGDVTPEQVRWANERANHIWAQLGPVLAKVDGFICPTVASPEIAADFDYSRDQCVISGKPVDANKGWFLTYPFNAVGRCPVLSMPTGFSARGVPTGMQLVGSPYRDRQLMALAAACERALPRWFGVDRRPALG</sequence>
<evidence type="ECO:0000256" key="1">
    <source>
        <dbReference type="ARBA" id="ARBA00009199"/>
    </source>
</evidence>
<feature type="domain" description="Amidase" evidence="2">
    <location>
        <begin position="45"/>
        <end position="470"/>
    </location>
</feature>
<name>A0A5B0X519_9GAMM</name>
<comment type="similarity">
    <text evidence="1">Belongs to the amidase family.</text>
</comment>
<dbReference type="Gene3D" id="3.90.1300.10">
    <property type="entry name" value="Amidase signature (AS) domain"/>
    <property type="match status" value="1"/>
</dbReference>
<dbReference type="PANTHER" id="PTHR11895:SF7">
    <property type="entry name" value="GLUTAMYL-TRNA(GLN) AMIDOTRANSFERASE SUBUNIT A, MITOCHONDRIAL"/>
    <property type="match status" value="1"/>
</dbReference>
<dbReference type="AlphaFoldDB" id="A0A5B0X519"/>
<dbReference type="InterPro" id="IPR036928">
    <property type="entry name" value="AS_sf"/>
</dbReference>